<proteinExistence type="predicted"/>
<evidence type="ECO:0000313" key="5">
    <source>
        <dbReference type="Proteomes" id="UP000799539"/>
    </source>
</evidence>
<organism evidence="4 5">
    <name type="scientific">Cercospora zeae-maydis SCOH1-5</name>
    <dbReference type="NCBI Taxonomy" id="717836"/>
    <lineage>
        <taxon>Eukaryota</taxon>
        <taxon>Fungi</taxon>
        <taxon>Dikarya</taxon>
        <taxon>Ascomycota</taxon>
        <taxon>Pezizomycotina</taxon>
        <taxon>Dothideomycetes</taxon>
        <taxon>Dothideomycetidae</taxon>
        <taxon>Mycosphaerellales</taxon>
        <taxon>Mycosphaerellaceae</taxon>
        <taxon>Cercospora</taxon>
    </lineage>
</organism>
<feature type="region of interest" description="Disordered" evidence="1">
    <location>
        <begin position="49"/>
        <end position="69"/>
    </location>
</feature>
<name>A0A6A6F9U6_9PEZI</name>
<sequence length="170" mass="19159">MRERWRRPRPVWQYMLLFLSFLSLALAASPTSFCKCTCFTNSTIIPLDAPPSPDNPTEPGTSPQRLTLRDADPDPLVLETRDILPTNGSENRVHGRTCADCNKQFCLSYNLPICAGATEEDVVTTCFQRDSVKDQLVVWIFLLATVGLLAWAIVQPWWTRWREGYGAVPG</sequence>
<gene>
    <name evidence="4" type="ORF">CERZMDRAFT_69510</name>
</gene>
<keyword evidence="3" id="KW-0732">Signal</keyword>
<keyword evidence="2" id="KW-1133">Transmembrane helix</keyword>
<feature type="transmembrane region" description="Helical" evidence="2">
    <location>
        <begin position="136"/>
        <end position="154"/>
    </location>
</feature>
<evidence type="ECO:0000313" key="4">
    <source>
        <dbReference type="EMBL" id="KAF2210181.1"/>
    </source>
</evidence>
<dbReference type="Proteomes" id="UP000799539">
    <property type="component" value="Unassembled WGS sequence"/>
</dbReference>
<dbReference type="EMBL" id="ML992682">
    <property type="protein sequence ID" value="KAF2210181.1"/>
    <property type="molecule type" value="Genomic_DNA"/>
</dbReference>
<keyword evidence="5" id="KW-1185">Reference proteome</keyword>
<dbReference type="AlphaFoldDB" id="A0A6A6F9U6"/>
<dbReference type="PANTHER" id="PTHR36854">
    <property type="entry name" value="CHROMOSOME 9, WHOLE GENOME SHOTGUN SEQUENCE"/>
    <property type="match status" value="1"/>
</dbReference>
<dbReference type="OrthoDB" id="2142503at2759"/>
<protein>
    <submittedName>
        <fullName evidence="4">Uncharacterized protein</fullName>
    </submittedName>
</protein>
<dbReference type="PANTHER" id="PTHR36854:SF1">
    <property type="entry name" value="TRANSMEMBRANE PROTEIN"/>
    <property type="match status" value="1"/>
</dbReference>
<accession>A0A6A6F9U6</accession>
<keyword evidence="2" id="KW-0472">Membrane</keyword>
<keyword evidence="2" id="KW-0812">Transmembrane</keyword>
<feature type="chain" id="PRO_5025471333" evidence="3">
    <location>
        <begin position="28"/>
        <end position="170"/>
    </location>
</feature>
<evidence type="ECO:0000256" key="2">
    <source>
        <dbReference type="SAM" id="Phobius"/>
    </source>
</evidence>
<evidence type="ECO:0000256" key="1">
    <source>
        <dbReference type="SAM" id="MobiDB-lite"/>
    </source>
</evidence>
<evidence type="ECO:0000256" key="3">
    <source>
        <dbReference type="SAM" id="SignalP"/>
    </source>
</evidence>
<reference evidence="4" key="1">
    <citation type="journal article" date="2020" name="Stud. Mycol.">
        <title>101 Dothideomycetes genomes: a test case for predicting lifestyles and emergence of pathogens.</title>
        <authorList>
            <person name="Haridas S."/>
            <person name="Albert R."/>
            <person name="Binder M."/>
            <person name="Bloem J."/>
            <person name="Labutti K."/>
            <person name="Salamov A."/>
            <person name="Andreopoulos B."/>
            <person name="Baker S."/>
            <person name="Barry K."/>
            <person name="Bills G."/>
            <person name="Bluhm B."/>
            <person name="Cannon C."/>
            <person name="Castanera R."/>
            <person name="Culley D."/>
            <person name="Daum C."/>
            <person name="Ezra D."/>
            <person name="Gonzalez J."/>
            <person name="Henrissat B."/>
            <person name="Kuo A."/>
            <person name="Liang C."/>
            <person name="Lipzen A."/>
            <person name="Lutzoni F."/>
            <person name="Magnuson J."/>
            <person name="Mondo S."/>
            <person name="Nolan M."/>
            <person name="Ohm R."/>
            <person name="Pangilinan J."/>
            <person name="Park H.-J."/>
            <person name="Ramirez L."/>
            <person name="Alfaro M."/>
            <person name="Sun H."/>
            <person name="Tritt A."/>
            <person name="Yoshinaga Y."/>
            <person name="Zwiers L.-H."/>
            <person name="Turgeon B."/>
            <person name="Goodwin S."/>
            <person name="Spatafora J."/>
            <person name="Crous P."/>
            <person name="Grigoriev I."/>
        </authorList>
    </citation>
    <scope>NUCLEOTIDE SEQUENCE</scope>
    <source>
        <strain evidence="4">SCOH1-5</strain>
    </source>
</reference>
<feature type="signal peptide" evidence="3">
    <location>
        <begin position="1"/>
        <end position="27"/>
    </location>
</feature>